<dbReference type="GeneID" id="106568212"/>
<name>A0A1S3LS73_SALSA</name>
<keyword evidence="6" id="KW-0597">Phosphoprotein</keyword>
<evidence type="ECO:0000256" key="2">
    <source>
        <dbReference type="ARBA" id="ARBA00006692"/>
    </source>
</evidence>
<dbReference type="PROSITE" id="PS00107">
    <property type="entry name" value="PROTEIN_KINASE_ATP"/>
    <property type="match status" value="1"/>
</dbReference>
<dbReference type="GO" id="GO:0030154">
    <property type="term" value="P:cell differentiation"/>
    <property type="evidence" value="ECO:0007669"/>
    <property type="project" value="UniProtKB-KW"/>
</dbReference>
<comment type="catalytic activity">
    <reaction evidence="16">
        <text>L-threonyl-[protein] + ATP = O-phospho-L-threonyl-[protein] + ADP + H(+)</text>
        <dbReference type="Rhea" id="RHEA:46608"/>
        <dbReference type="Rhea" id="RHEA-COMP:11060"/>
        <dbReference type="Rhea" id="RHEA-COMP:11605"/>
        <dbReference type="ChEBI" id="CHEBI:15378"/>
        <dbReference type="ChEBI" id="CHEBI:30013"/>
        <dbReference type="ChEBI" id="CHEBI:30616"/>
        <dbReference type="ChEBI" id="CHEBI:61977"/>
        <dbReference type="ChEBI" id="CHEBI:456216"/>
        <dbReference type="EC" id="2.7.11.1"/>
    </reaction>
</comment>
<reference evidence="25" key="1">
    <citation type="submission" date="2025-08" db="UniProtKB">
        <authorList>
            <consortium name="RefSeq"/>
        </authorList>
    </citation>
    <scope>IDENTIFICATION</scope>
</reference>
<keyword evidence="8 19" id="KW-0479">Metal-binding</keyword>
<evidence type="ECO:0000256" key="12">
    <source>
        <dbReference type="ARBA" id="ARBA00022840"/>
    </source>
</evidence>
<dbReference type="AlphaFoldDB" id="A0A1S3LS73"/>
<feature type="compositionally biased region" description="Basic and acidic residues" evidence="22">
    <location>
        <begin position="294"/>
        <end position="338"/>
    </location>
</feature>
<keyword evidence="10 25" id="KW-0418">Kinase</keyword>
<dbReference type="OMA" id="HKDIKCE"/>
<keyword evidence="5 21" id="KW-0723">Serine/threonine-protein kinase</keyword>
<organism evidence="24 25">
    <name type="scientific">Salmo salar</name>
    <name type="common">Atlantic salmon</name>
    <dbReference type="NCBI Taxonomy" id="8030"/>
    <lineage>
        <taxon>Eukaryota</taxon>
        <taxon>Metazoa</taxon>
        <taxon>Chordata</taxon>
        <taxon>Craniata</taxon>
        <taxon>Vertebrata</taxon>
        <taxon>Euteleostomi</taxon>
        <taxon>Actinopterygii</taxon>
        <taxon>Neopterygii</taxon>
        <taxon>Teleostei</taxon>
        <taxon>Protacanthopterygii</taxon>
        <taxon>Salmoniformes</taxon>
        <taxon>Salmonidae</taxon>
        <taxon>Salmoninae</taxon>
        <taxon>Salmo</taxon>
    </lineage>
</organism>
<dbReference type="InterPro" id="IPR011009">
    <property type="entry name" value="Kinase-like_dom_sf"/>
</dbReference>
<dbReference type="PaxDb" id="8030-ENSSSAP00000115033"/>
<evidence type="ECO:0000256" key="13">
    <source>
        <dbReference type="ARBA" id="ARBA00022842"/>
    </source>
</evidence>
<dbReference type="EC" id="2.7.11.1" evidence="3"/>
<feature type="binding site" evidence="20">
    <location>
        <position position="41"/>
    </location>
    <ligand>
        <name>ATP</name>
        <dbReference type="ChEBI" id="CHEBI:30616"/>
    </ligand>
</feature>
<keyword evidence="13 19" id="KW-0460">Magnesium</keyword>
<evidence type="ECO:0000256" key="19">
    <source>
        <dbReference type="PIRSR" id="PIRSR000615-3"/>
    </source>
</evidence>
<dbReference type="SMART" id="SM00220">
    <property type="entry name" value="S_TKc"/>
    <property type="match status" value="1"/>
</dbReference>
<dbReference type="GO" id="GO:0007283">
    <property type="term" value="P:spermatogenesis"/>
    <property type="evidence" value="ECO:0007669"/>
    <property type="project" value="UniProtKB-KW"/>
</dbReference>
<dbReference type="InterPro" id="IPR017441">
    <property type="entry name" value="Protein_kinase_ATP_BS"/>
</dbReference>
<dbReference type="GO" id="GO:0050321">
    <property type="term" value="F:tau-protein kinase activity"/>
    <property type="evidence" value="ECO:0007669"/>
    <property type="project" value="TreeGrafter"/>
</dbReference>
<feature type="compositionally biased region" description="Basic and acidic residues" evidence="22">
    <location>
        <begin position="276"/>
        <end position="285"/>
    </location>
</feature>
<proteinExistence type="inferred from homology"/>
<feature type="binding site" evidence="19">
    <location>
        <position position="141"/>
    </location>
    <ligand>
        <name>Mg(2+)</name>
        <dbReference type="ChEBI" id="CHEBI:18420"/>
    </ligand>
</feature>
<keyword evidence="7" id="KW-0808">Transferase</keyword>
<dbReference type="GO" id="GO:0005737">
    <property type="term" value="C:cytoplasm"/>
    <property type="evidence" value="ECO:0007669"/>
    <property type="project" value="TreeGrafter"/>
</dbReference>
<dbReference type="PROSITE" id="PS00108">
    <property type="entry name" value="PROTEIN_KINASE_ST"/>
    <property type="match status" value="1"/>
</dbReference>
<evidence type="ECO:0000256" key="5">
    <source>
        <dbReference type="ARBA" id="ARBA00022527"/>
    </source>
</evidence>
<evidence type="ECO:0000256" key="4">
    <source>
        <dbReference type="ARBA" id="ARBA00022473"/>
    </source>
</evidence>
<keyword evidence="24" id="KW-1185">Reference proteome</keyword>
<evidence type="ECO:0000256" key="22">
    <source>
        <dbReference type="SAM" id="MobiDB-lite"/>
    </source>
</evidence>
<protein>
    <recommendedName>
        <fullName evidence="3">non-specific serine/threonine protein kinase</fullName>
        <ecNumber evidence="3">2.7.11.1</ecNumber>
    </recommendedName>
</protein>
<dbReference type="GO" id="GO:0005524">
    <property type="term" value="F:ATP binding"/>
    <property type="evidence" value="ECO:0007669"/>
    <property type="project" value="UniProtKB-UniRule"/>
</dbReference>
<evidence type="ECO:0000256" key="10">
    <source>
        <dbReference type="ARBA" id="ARBA00022777"/>
    </source>
</evidence>
<gene>
    <name evidence="25" type="primary">LOC106568212</name>
</gene>
<dbReference type="KEGG" id="sasa:106568212"/>
<dbReference type="SUPFAM" id="SSF56112">
    <property type="entry name" value="Protein kinase-like (PK-like)"/>
    <property type="match status" value="1"/>
</dbReference>
<comment type="similarity">
    <text evidence="2">Belongs to the protein kinase superfamily. CAMK Ser/Thr protein kinase family.</text>
</comment>
<feature type="domain" description="Protein kinase" evidence="23">
    <location>
        <begin position="12"/>
        <end position="272"/>
    </location>
</feature>
<dbReference type="Pfam" id="PF00069">
    <property type="entry name" value="Pkinase"/>
    <property type="match status" value="1"/>
</dbReference>
<comment type="cofactor">
    <cofactor evidence="1">
        <name>Mg(2+)</name>
        <dbReference type="ChEBI" id="CHEBI:18420"/>
    </cofactor>
</comment>
<evidence type="ECO:0000256" key="3">
    <source>
        <dbReference type="ARBA" id="ARBA00012513"/>
    </source>
</evidence>
<evidence type="ECO:0000259" key="23">
    <source>
        <dbReference type="PROSITE" id="PS50011"/>
    </source>
</evidence>
<evidence type="ECO:0000256" key="6">
    <source>
        <dbReference type="ARBA" id="ARBA00022553"/>
    </source>
</evidence>
<dbReference type="OrthoDB" id="541276at2759"/>
<evidence type="ECO:0000256" key="16">
    <source>
        <dbReference type="ARBA" id="ARBA00047899"/>
    </source>
</evidence>
<evidence type="ECO:0000256" key="20">
    <source>
        <dbReference type="PROSITE-ProRule" id="PRU10141"/>
    </source>
</evidence>
<dbReference type="GO" id="GO:0035556">
    <property type="term" value="P:intracellular signal transduction"/>
    <property type="evidence" value="ECO:0007669"/>
    <property type="project" value="TreeGrafter"/>
</dbReference>
<dbReference type="InterPro" id="IPR000719">
    <property type="entry name" value="Prot_kinase_dom"/>
</dbReference>
<evidence type="ECO:0000256" key="14">
    <source>
        <dbReference type="ARBA" id="ARBA00022843"/>
    </source>
</evidence>
<feature type="active site" description="Proton acceptor" evidence="18">
    <location>
        <position position="136"/>
    </location>
</feature>
<keyword evidence="11" id="KW-0221">Differentiation</keyword>
<evidence type="ECO:0000256" key="11">
    <source>
        <dbReference type="ARBA" id="ARBA00022782"/>
    </source>
</evidence>
<dbReference type="GO" id="GO:0000287">
    <property type="term" value="F:magnesium ion binding"/>
    <property type="evidence" value="ECO:0007669"/>
    <property type="project" value="UniProtKB-ARBA"/>
</dbReference>
<dbReference type="FunFam" id="1.10.510.10:FF:000658">
    <property type="entry name" value="Protein CBG12184"/>
    <property type="match status" value="1"/>
</dbReference>
<keyword evidence="15" id="KW-0744">Spermatogenesis</keyword>
<keyword evidence="9 20" id="KW-0547">Nucleotide-binding</keyword>
<dbReference type="GO" id="GO:0000226">
    <property type="term" value="P:microtubule cytoskeleton organization"/>
    <property type="evidence" value="ECO:0007669"/>
    <property type="project" value="TreeGrafter"/>
</dbReference>
<evidence type="ECO:0000256" key="9">
    <source>
        <dbReference type="ARBA" id="ARBA00022741"/>
    </source>
</evidence>
<evidence type="ECO:0000313" key="24">
    <source>
        <dbReference type="Proteomes" id="UP001652741"/>
    </source>
</evidence>
<keyword evidence="12 20" id="KW-0067">ATP-binding</keyword>
<dbReference type="Gene3D" id="1.10.510.10">
    <property type="entry name" value="Transferase(Phosphotransferase) domain 1"/>
    <property type="match status" value="1"/>
</dbReference>
<keyword evidence="14" id="KW-0832">Ubl conjugation</keyword>
<dbReference type="PANTHER" id="PTHR24346">
    <property type="entry name" value="MAP/MICROTUBULE AFFINITY-REGULATING KINASE"/>
    <property type="match status" value="1"/>
</dbReference>
<dbReference type="RefSeq" id="XP_013993833.1">
    <property type="nucleotide sequence ID" value="XM_014138358.2"/>
</dbReference>
<evidence type="ECO:0000256" key="17">
    <source>
        <dbReference type="ARBA" id="ARBA00048679"/>
    </source>
</evidence>
<evidence type="ECO:0000256" key="8">
    <source>
        <dbReference type="ARBA" id="ARBA00022723"/>
    </source>
</evidence>
<dbReference type="PIRSF" id="PIRSF000615">
    <property type="entry name" value="TyrPK_CSF1-R"/>
    <property type="match status" value="1"/>
</dbReference>
<evidence type="ECO:0000256" key="15">
    <source>
        <dbReference type="ARBA" id="ARBA00022871"/>
    </source>
</evidence>
<evidence type="ECO:0000256" key="18">
    <source>
        <dbReference type="PIRSR" id="PIRSR000615-1"/>
    </source>
</evidence>
<keyword evidence="4" id="KW-0217">Developmental protein</keyword>
<dbReference type="PROSITE" id="PS50011">
    <property type="entry name" value="PROTEIN_KINASE_DOM"/>
    <property type="match status" value="1"/>
</dbReference>
<accession>A0A1S3LS73</accession>
<dbReference type="Proteomes" id="UP001652741">
    <property type="component" value="Chromosome ssa13"/>
</dbReference>
<feature type="region of interest" description="Disordered" evidence="22">
    <location>
        <begin position="276"/>
        <end position="362"/>
    </location>
</feature>
<evidence type="ECO:0000256" key="21">
    <source>
        <dbReference type="RuleBase" id="RU000304"/>
    </source>
</evidence>
<comment type="catalytic activity">
    <reaction evidence="17">
        <text>L-seryl-[protein] + ATP = O-phospho-L-seryl-[protein] + ADP + H(+)</text>
        <dbReference type="Rhea" id="RHEA:17989"/>
        <dbReference type="Rhea" id="RHEA-COMP:9863"/>
        <dbReference type="Rhea" id="RHEA-COMP:11604"/>
        <dbReference type="ChEBI" id="CHEBI:15378"/>
        <dbReference type="ChEBI" id="CHEBI:29999"/>
        <dbReference type="ChEBI" id="CHEBI:30616"/>
        <dbReference type="ChEBI" id="CHEBI:83421"/>
        <dbReference type="ChEBI" id="CHEBI:456216"/>
        <dbReference type="EC" id="2.7.11.1"/>
    </reaction>
</comment>
<sequence>MDDSLVLKKRGYTLGISLGEGSYAKVKSAYSERLKTNVAIKIINRKKAPPDFLEKFLPRELDILASLNHRNIVKTFEIFETSEGKVYMIMELGVQGDLLEFIKFRGALPEDFTRKLFKQLSLAIKFAHALDVVHRDLKCENLLLDQDFNLKVSDFGFARRIKYDEDGQMILSKTFCGSAAYASPEVLQGVPYNPKVYDVWSMGVVLFIMLCGSMPYDDSNIKKMLKIQKEHRIDFPRSKAVPTEYKDLIYRMLNPDVAQRVEIDDILEHVWVQSKSHDGSTRGEDGPSTSEAACSKKERKGESSKNESKHPHGNENKKGVKAEAEAKSEPKPSVESKEAAGTSKHTKKKLFPDARNNIPADS</sequence>
<feature type="binding site" evidence="19">
    <location>
        <position position="154"/>
    </location>
    <ligand>
        <name>Mg(2+)</name>
        <dbReference type="ChEBI" id="CHEBI:18420"/>
    </ligand>
</feature>
<evidence type="ECO:0000313" key="25">
    <source>
        <dbReference type="RefSeq" id="XP_013993833.1"/>
    </source>
</evidence>
<dbReference type="InterPro" id="IPR008271">
    <property type="entry name" value="Ser/Thr_kinase_AS"/>
</dbReference>
<evidence type="ECO:0000256" key="7">
    <source>
        <dbReference type="ARBA" id="ARBA00022679"/>
    </source>
</evidence>
<dbReference type="PANTHER" id="PTHR24346:SF102">
    <property type="entry name" value="TESTIS-SPECIFIC SERINE_THREONINE-PROTEIN KINASE 1"/>
    <property type="match status" value="1"/>
</dbReference>
<evidence type="ECO:0000256" key="1">
    <source>
        <dbReference type="ARBA" id="ARBA00001946"/>
    </source>
</evidence>